<reference evidence="2 3" key="1">
    <citation type="submission" date="2024-09" db="EMBL/GenBank/DDBJ databases">
        <title>Itraconazole resistance in Madurella fahalii resulting from another homologue of gene encoding cytochrome P450 14-alpha sterol demethylase (CYP51).</title>
        <authorList>
            <person name="Yoshioka I."/>
            <person name="Fahal A.H."/>
            <person name="Kaneko S."/>
            <person name="Yaguchi T."/>
        </authorList>
    </citation>
    <scope>NUCLEOTIDE SEQUENCE [LARGE SCALE GENOMIC DNA]</scope>
    <source>
        <strain evidence="2 3">IFM 68171</strain>
    </source>
</reference>
<dbReference type="GeneID" id="98181743"/>
<keyword evidence="3" id="KW-1185">Reference proteome</keyword>
<dbReference type="SUPFAM" id="SSF51621">
    <property type="entry name" value="Phosphoenolpyruvate/pyruvate domain"/>
    <property type="match status" value="1"/>
</dbReference>
<protein>
    <submittedName>
        <fullName evidence="2">Phosphoenolpyruvate/pyruvate domain-containing protein</fullName>
    </submittedName>
</protein>
<evidence type="ECO:0000313" key="2">
    <source>
        <dbReference type="EMBL" id="GAB1320791.1"/>
    </source>
</evidence>
<sequence>MINRAATTLRSYLLDPSKTLVCPGVQDGLSARVCLEQGFEALYMTGAGTAISTLGAPDLGLTTADDMVRNAGMIASLDRSIPVIADADTGFGGPVMVARTVERYILSGVAALHIEDQVLAKRCGHLLGEELVGTTTYVAHIRAADAARKALGSDVVLIARTDALQSLGFDEAVARLQAAVAAGADVAFLEGIRNLNEMRRVVEAMAPTPCLLNMVAGGVTPLVDAATAKEMGYKIVIWPCFAMTAAYLAYRQAAEELKTTGAIKERLKDDGKTVDGGVRELFELCGLRRCAEFDKEMGGKAYDKGV</sequence>
<dbReference type="InterPro" id="IPR015813">
    <property type="entry name" value="Pyrv/PenolPyrv_kinase-like_dom"/>
</dbReference>
<comment type="caution">
    <text evidence="2">The sequence shown here is derived from an EMBL/GenBank/DDBJ whole genome shotgun (WGS) entry which is preliminary data.</text>
</comment>
<dbReference type="InterPro" id="IPR018523">
    <property type="entry name" value="Isocitrate_lyase_ph_CS"/>
</dbReference>
<organism evidence="2 3">
    <name type="scientific">Madurella fahalii</name>
    <dbReference type="NCBI Taxonomy" id="1157608"/>
    <lineage>
        <taxon>Eukaryota</taxon>
        <taxon>Fungi</taxon>
        <taxon>Dikarya</taxon>
        <taxon>Ascomycota</taxon>
        <taxon>Pezizomycotina</taxon>
        <taxon>Sordariomycetes</taxon>
        <taxon>Sordariomycetidae</taxon>
        <taxon>Sordariales</taxon>
        <taxon>Sordariales incertae sedis</taxon>
        <taxon>Madurella</taxon>
    </lineage>
</organism>
<evidence type="ECO:0000313" key="3">
    <source>
        <dbReference type="Proteomes" id="UP001628179"/>
    </source>
</evidence>
<dbReference type="InterPro" id="IPR039556">
    <property type="entry name" value="ICL/PEPM"/>
</dbReference>
<dbReference type="PANTHER" id="PTHR42905">
    <property type="entry name" value="PHOSPHOENOLPYRUVATE CARBOXYLASE"/>
    <property type="match status" value="1"/>
</dbReference>
<accession>A0ABQ0GST3</accession>
<dbReference type="Pfam" id="PF13714">
    <property type="entry name" value="PEP_mutase"/>
    <property type="match status" value="1"/>
</dbReference>
<proteinExistence type="predicted"/>
<dbReference type="PANTHER" id="PTHR42905:SF2">
    <property type="entry name" value="PHOSPHOENOLPYRUVATE CARBOXYLASE FAMILY PROTEIN"/>
    <property type="match status" value="1"/>
</dbReference>
<gene>
    <name evidence="2" type="ORF">MFIFM68171_11001</name>
</gene>
<name>A0ABQ0GST3_9PEZI</name>
<comment type="catalytic activity">
    <reaction evidence="1">
        <text>(2S,3R)-3-hydroxybutane-1,2,3-tricarboxylate = pyruvate + succinate</text>
        <dbReference type="Rhea" id="RHEA:16809"/>
        <dbReference type="ChEBI" id="CHEBI:15361"/>
        <dbReference type="ChEBI" id="CHEBI:30031"/>
        <dbReference type="ChEBI" id="CHEBI:57429"/>
        <dbReference type="EC" id="4.1.3.30"/>
    </reaction>
</comment>
<dbReference type="PROSITE" id="PS00161">
    <property type="entry name" value="ISOCITRATE_LYASE"/>
    <property type="match status" value="1"/>
</dbReference>
<dbReference type="EMBL" id="BAAFSV010000006">
    <property type="protein sequence ID" value="GAB1320791.1"/>
    <property type="molecule type" value="Genomic_DNA"/>
</dbReference>
<dbReference type="CDD" id="cd00377">
    <property type="entry name" value="ICL_PEPM"/>
    <property type="match status" value="1"/>
</dbReference>
<dbReference type="Gene3D" id="3.20.20.60">
    <property type="entry name" value="Phosphoenolpyruvate-binding domains"/>
    <property type="match status" value="1"/>
</dbReference>
<dbReference type="InterPro" id="IPR040442">
    <property type="entry name" value="Pyrv_kinase-like_dom_sf"/>
</dbReference>
<dbReference type="RefSeq" id="XP_070922521.1">
    <property type="nucleotide sequence ID" value="XM_071066420.1"/>
</dbReference>
<dbReference type="Proteomes" id="UP001628179">
    <property type="component" value="Unassembled WGS sequence"/>
</dbReference>
<evidence type="ECO:0000256" key="1">
    <source>
        <dbReference type="ARBA" id="ARBA00001050"/>
    </source>
</evidence>